<proteinExistence type="predicted"/>
<evidence type="ECO:0000313" key="1">
    <source>
        <dbReference type="EMBL" id="MBB4106617.1"/>
    </source>
</evidence>
<organism evidence="1 2">
    <name type="scientific">Pedobacter zeae</name>
    <dbReference type="NCBI Taxonomy" id="1737356"/>
    <lineage>
        <taxon>Bacteria</taxon>
        <taxon>Pseudomonadati</taxon>
        <taxon>Bacteroidota</taxon>
        <taxon>Sphingobacteriia</taxon>
        <taxon>Sphingobacteriales</taxon>
        <taxon>Sphingobacteriaceae</taxon>
        <taxon>Pedobacter</taxon>
    </lineage>
</organism>
<dbReference type="EMBL" id="JACIEF010000001">
    <property type="protein sequence ID" value="MBB4106617.1"/>
    <property type="molecule type" value="Genomic_DNA"/>
</dbReference>
<name>A0A7W6K7M2_9SPHI</name>
<reference evidence="1 2" key="1">
    <citation type="submission" date="2020-08" db="EMBL/GenBank/DDBJ databases">
        <title>Genomic Encyclopedia of Type Strains, Phase IV (KMG-IV): sequencing the most valuable type-strain genomes for metagenomic binning, comparative biology and taxonomic classification.</title>
        <authorList>
            <person name="Goeker M."/>
        </authorList>
    </citation>
    <scope>NUCLEOTIDE SEQUENCE [LARGE SCALE GENOMIC DNA]</scope>
    <source>
        <strain evidence="1 2">DSM 100774</strain>
    </source>
</reference>
<comment type="caution">
    <text evidence="1">The sequence shown here is derived from an EMBL/GenBank/DDBJ whole genome shotgun (WGS) entry which is preliminary data.</text>
</comment>
<sequence>MWKRSWTNITMMMADQSRMVKKKKQPVVTTGAEMAARFAAKNNG</sequence>
<dbReference type="AlphaFoldDB" id="A0A7W6K7M2"/>
<gene>
    <name evidence="1" type="ORF">GGQ60_000577</name>
</gene>
<evidence type="ECO:0000313" key="2">
    <source>
        <dbReference type="Proteomes" id="UP000532273"/>
    </source>
</evidence>
<accession>A0A7W6K7M2</accession>
<dbReference type="Proteomes" id="UP000532273">
    <property type="component" value="Unassembled WGS sequence"/>
</dbReference>
<protein>
    <submittedName>
        <fullName evidence="1">Uncharacterized protein</fullName>
    </submittedName>
</protein>
<dbReference type="RefSeq" id="WP_260300566.1">
    <property type="nucleotide sequence ID" value="NZ_BMHZ01000002.1"/>
</dbReference>